<gene>
    <name evidence="1" type="ORF">LCGC14_2662380</name>
</gene>
<reference evidence="1" key="1">
    <citation type="journal article" date="2015" name="Nature">
        <title>Complex archaea that bridge the gap between prokaryotes and eukaryotes.</title>
        <authorList>
            <person name="Spang A."/>
            <person name="Saw J.H."/>
            <person name="Jorgensen S.L."/>
            <person name="Zaremba-Niedzwiedzka K."/>
            <person name="Martijn J."/>
            <person name="Lind A.E."/>
            <person name="van Eijk R."/>
            <person name="Schleper C."/>
            <person name="Guy L."/>
            <person name="Ettema T.J."/>
        </authorList>
    </citation>
    <scope>NUCLEOTIDE SEQUENCE</scope>
</reference>
<name>A0A0F9C1S1_9ZZZZ</name>
<organism evidence="1">
    <name type="scientific">marine sediment metagenome</name>
    <dbReference type="NCBI Taxonomy" id="412755"/>
    <lineage>
        <taxon>unclassified sequences</taxon>
        <taxon>metagenomes</taxon>
        <taxon>ecological metagenomes</taxon>
    </lineage>
</organism>
<evidence type="ECO:0000313" key="1">
    <source>
        <dbReference type="EMBL" id="KKK96474.1"/>
    </source>
</evidence>
<dbReference type="AlphaFoldDB" id="A0A0F9C1S1"/>
<sequence>MHEQVTVPDRVVVDVSVVGHGSIVMLYPQTPQAVEWIDKHIGPDNSYQPQYPTIICEPRYVDDVVEGMLGDGLAVDP</sequence>
<protein>
    <submittedName>
        <fullName evidence="1">Uncharacterized protein</fullName>
    </submittedName>
</protein>
<proteinExistence type="predicted"/>
<accession>A0A0F9C1S1</accession>
<dbReference type="EMBL" id="LAZR01046468">
    <property type="protein sequence ID" value="KKK96474.1"/>
    <property type="molecule type" value="Genomic_DNA"/>
</dbReference>
<comment type="caution">
    <text evidence="1">The sequence shown here is derived from an EMBL/GenBank/DDBJ whole genome shotgun (WGS) entry which is preliminary data.</text>
</comment>